<keyword evidence="4" id="KW-0732">Signal</keyword>
<dbReference type="InterPro" id="IPR011990">
    <property type="entry name" value="TPR-like_helical_dom_sf"/>
</dbReference>
<dbReference type="AlphaFoldDB" id="A0A5S9F2P0"/>
<dbReference type="PROSITE" id="PS51257">
    <property type="entry name" value="PROKAR_LIPOPROTEIN"/>
    <property type="match status" value="1"/>
</dbReference>
<evidence type="ECO:0000256" key="1">
    <source>
        <dbReference type="ARBA" id="ARBA00022737"/>
    </source>
</evidence>
<dbReference type="KEGG" id="uam:UABAM_01783"/>
<dbReference type="PROSITE" id="PS50005">
    <property type="entry name" value="TPR"/>
    <property type="match status" value="1"/>
</dbReference>
<evidence type="ECO:0000256" key="3">
    <source>
        <dbReference type="PROSITE-ProRule" id="PRU00339"/>
    </source>
</evidence>
<dbReference type="InterPro" id="IPR050498">
    <property type="entry name" value="Ycf3"/>
</dbReference>
<feature type="repeat" description="TPR" evidence="3">
    <location>
        <begin position="124"/>
        <end position="157"/>
    </location>
</feature>
<name>A0A5S9F2P0_UABAM</name>
<evidence type="ECO:0000313" key="6">
    <source>
        <dbReference type="Proteomes" id="UP000326354"/>
    </source>
</evidence>
<keyword evidence="6" id="KW-1185">Reference proteome</keyword>
<dbReference type="SMART" id="SM00028">
    <property type="entry name" value="TPR"/>
    <property type="match status" value="2"/>
</dbReference>
<evidence type="ECO:0000313" key="5">
    <source>
        <dbReference type="EMBL" id="BBM83431.1"/>
    </source>
</evidence>
<dbReference type="Proteomes" id="UP000326354">
    <property type="component" value="Chromosome"/>
</dbReference>
<dbReference type="Gene3D" id="1.25.40.10">
    <property type="entry name" value="Tetratricopeptide repeat domain"/>
    <property type="match status" value="1"/>
</dbReference>
<feature type="chain" id="PRO_5024926748" description="Tetratricopeptide repeat protein" evidence="4">
    <location>
        <begin position="19"/>
        <end position="207"/>
    </location>
</feature>
<evidence type="ECO:0000256" key="2">
    <source>
        <dbReference type="ARBA" id="ARBA00022803"/>
    </source>
</evidence>
<evidence type="ECO:0008006" key="7">
    <source>
        <dbReference type="Google" id="ProtNLM"/>
    </source>
</evidence>
<dbReference type="RefSeq" id="WP_151967630.1">
    <property type="nucleotide sequence ID" value="NZ_AP019860.1"/>
</dbReference>
<dbReference type="SUPFAM" id="SSF48452">
    <property type="entry name" value="TPR-like"/>
    <property type="match status" value="1"/>
</dbReference>
<dbReference type="PANTHER" id="PTHR44858:SF1">
    <property type="entry name" value="UDP-N-ACETYLGLUCOSAMINE--PEPTIDE N-ACETYLGLUCOSAMINYLTRANSFERASE SPINDLY-RELATED"/>
    <property type="match status" value="1"/>
</dbReference>
<organism evidence="5 6">
    <name type="scientific">Uabimicrobium amorphum</name>
    <dbReference type="NCBI Taxonomy" id="2596890"/>
    <lineage>
        <taxon>Bacteria</taxon>
        <taxon>Pseudomonadati</taxon>
        <taxon>Planctomycetota</taxon>
        <taxon>Candidatus Uabimicrobiia</taxon>
        <taxon>Candidatus Uabimicrobiales</taxon>
        <taxon>Candidatus Uabimicrobiaceae</taxon>
        <taxon>Candidatus Uabimicrobium</taxon>
    </lineage>
</organism>
<gene>
    <name evidence="5" type="ORF">UABAM_01783</name>
</gene>
<feature type="signal peptide" evidence="4">
    <location>
        <begin position="1"/>
        <end position="18"/>
    </location>
</feature>
<keyword evidence="1" id="KW-0677">Repeat</keyword>
<dbReference type="PANTHER" id="PTHR44858">
    <property type="entry name" value="TETRATRICOPEPTIDE REPEAT PROTEIN 6"/>
    <property type="match status" value="1"/>
</dbReference>
<dbReference type="EMBL" id="AP019860">
    <property type="protein sequence ID" value="BBM83431.1"/>
    <property type="molecule type" value="Genomic_DNA"/>
</dbReference>
<evidence type="ECO:0000256" key="4">
    <source>
        <dbReference type="SAM" id="SignalP"/>
    </source>
</evidence>
<accession>A0A5S9F2P0</accession>
<proteinExistence type="predicted"/>
<sequence>MKKMVLCLLGLCTLSSCTFPYFYWNEKNEDLIRVRNNYYLTYDHEVNIDFFPHVSEEEAREEGLVSSLFMGVVTLPVSAITLPFQYPFLASQRAIDYTEARSMVDEYFARGQYDKVLQVDPNYSRAYYERGLIFHARKDYSAAIRDYSGAIYCDEEFKEAYAKRGLVHYEMQHFPAAMSDWRRAVELGYSANKLQPLIEEATRQLQR</sequence>
<protein>
    <recommendedName>
        <fullName evidence="7">Tetratricopeptide repeat protein</fullName>
    </recommendedName>
</protein>
<dbReference type="OrthoDB" id="556371at2"/>
<reference evidence="5 6" key="1">
    <citation type="submission" date="2019-08" db="EMBL/GenBank/DDBJ databases">
        <title>Complete genome sequence of Candidatus Uab amorphum.</title>
        <authorList>
            <person name="Shiratori T."/>
            <person name="Suzuki S."/>
            <person name="Kakizawa Y."/>
            <person name="Ishida K."/>
        </authorList>
    </citation>
    <scope>NUCLEOTIDE SEQUENCE [LARGE SCALE GENOMIC DNA]</scope>
    <source>
        <strain evidence="5 6">SRT547</strain>
    </source>
</reference>
<dbReference type="InterPro" id="IPR019734">
    <property type="entry name" value="TPR_rpt"/>
</dbReference>
<keyword evidence="2 3" id="KW-0802">TPR repeat</keyword>